<protein>
    <submittedName>
        <fullName evidence="1">Uncharacterized protein</fullName>
    </submittedName>
</protein>
<dbReference type="Proteomes" id="UP001152320">
    <property type="component" value="Chromosome 23"/>
</dbReference>
<keyword evidence="2" id="KW-1185">Reference proteome</keyword>
<sequence length="98" mass="11355">MAAPSLDVFVPSNNFLDSEFWYELTKLDRQMSNRFASITGVYGDSIDVILVWHAYGITGLRLANTLVCRAKCCKVFLWPRQEIYITDQLDFFLHSDKK</sequence>
<comment type="caution">
    <text evidence="1">The sequence shown here is derived from an EMBL/GenBank/DDBJ whole genome shotgun (WGS) entry which is preliminary data.</text>
</comment>
<name>A0A9Q1BAV7_HOLLE</name>
<evidence type="ECO:0000313" key="2">
    <source>
        <dbReference type="Proteomes" id="UP001152320"/>
    </source>
</evidence>
<dbReference type="AlphaFoldDB" id="A0A9Q1BAV7"/>
<organism evidence="1 2">
    <name type="scientific">Holothuria leucospilota</name>
    <name type="common">Black long sea cucumber</name>
    <name type="synonym">Mertensiothuria leucospilota</name>
    <dbReference type="NCBI Taxonomy" id="206669"/>
    <lineage>
        <taxon>Eukaryota</taxon>
        <taxon>Metazoa</taxon>
        <taxon>Echinodermata</taxon>
        <taxon>Eleutherozoa</taxon>
        <taxon>Echinozoa</taxon>
        <taxon>Holothuroidea</taxon>
        <taxon>Aspidochirotacea</taxon>
        <taxon>Aspidochirotida</taxon>
        <taxon>Holothuriidae</taxon>
        <taxon>Holothuria</taxon>
    </lineage>
</organism>
<proteinExistence type="predicted"/>
<gene>
    <name evidence="1" type="ORF">HOLleu_41673</name>
</gene>
<accession>A0A9Q1BAV7</accession>
<evidence type="ECO:0000313" key="1">
    <source>
        <dbReference type="EMBL" id="KAJ8019895.1"/>
    </source>
</evidence>
<dbReference type="EMBL" id="JAIZAY010000023">
    <property type="protein sequence ID" value="KAJ8019895.1"/>
    <property type="molecule type" value="Genomic_DNA"/>
</dbReference>
<reference evidence="1" key="1">
    <citation type="submission" date="2021-10" db="EMBL/GenBank/DDBJ databases">
        <title>Tropical sea cucumber genome reveals ecological adaptation and Cuvierian tubules defense mechanism.</title>
        <authorList>
            <person name="Chen T."/>
        </authorList>
    </citation>
    <scope>NUCLEOTIDE SEQUENCE</scope>
    <source>
        <strain evidence="1">Nanhai2018</strain>
        <tissue evidence="1">Muscle</tissue>
    </source>
</reference>